<sequence length="113" mass="12661">MLRYKLLSTFSSSKKYPSTRRGNNDSGPSHCPSTTQQSEEDPISYVMEVFKACDKKFVSSKSGLNKISPLGQREKFLHTAGSSMKRLDNKGTTNLYCTPRTQNYQGVARGFQP</sequence>
<proteinExistence type="predicted"/>
<organism evidence="2 3">
    <name type="scientific">Araneus ventricosus</name>
    <name type="common">Orbweaver spider</name>
    <name type="synonym">Epeira ventricosa</name>
    <dbReference type="NCBI Taxonomy" id="182803"/>
    <lineage>
        <taxon>Eukaryota</taxon>
        <taxon>Metazoa</taxon>
        <taxon>Ecdysozoa</taxon>
        <taxon>Arthropoda</taxon>
        <taxon>Chelicerata</taxon>
        <taxon>Arachnida</taxon>
        <taxon>Araneae</taxon>
        <taxon>Araneomorphae</taxon>
        <taxon>Entelegynae</taxon>
        <taxon>Araneoidea</taxon>
        <taxon>Araneidae</taxon>
        <taxon>Araneus</taxon>
    </lineage>
</organism>
<evidence type="ECO:0000256" key="1">
    <source>
        <dbReference type="SAM" id="MobiDB-lite"/>
    </source>
</evidence>
<evidence type="ECO:0000313" key="2">
    <source>
        <dbReference type="EMBL" id="GBN04887.1"/>
    </source>
</evidence>
<dbReference type="Proteomes" id="UP000499080">
    <property type="component" value="Unassembled WGS sequence"/>
</dbReference>
<comment type="caution">
    <text evidence="2">The sequence shown here is derived from an EMBL/GenBank/DDBJ whole genome shotgun (WGS) entry which is preliminary data.</text>
</comment>
<keyword evidence="3" id="KW-1185">Reference proteome</keyword>
<protein>
    <submittedName>
        <fullName evidence="2">Uncharacterized protein</fullName>
    </submittedName>
</protein>
<evidence type="ECO:0000313" key="3">
    <source>
        <dbReference type="Proteomes" id="UP000499080"/>
    </source>
</evidence>
<dbReference type="EMBL" id="BGPR01004920">
    <property type="protein sequence ID" value="GBN04887.1"/>
    <property type="molecule type" value="Genomic_DNA"/>
</dbReference>
<dbReference type="AlphaFoldDB" id="A0A4Y2KT92"/>
<feature type="compositionally biased region" description="Polar residues" evidence="1">
    <location>
        <begin position="13"/>
        <end position="37"/>
    </location>
</feature>
<name>A0A4Y2KT92_ARAVE</name>
<feature type="region of interest" description="Disordered" evidence="1">
    <location>
        <begin position="13"/>
        <end position="40"/>
    </location>
</feature>
<accession>A0A4Y2KT92</accession>
<gene>
    <name evidence="2" type="ORF">AVEN_124495_1</name>
</gene>
<reference evidence="2 3" key="1">
    <citation type="journal article" date="2019" name="Sci. Rep.">
        <title>Orb-weaving spider Araneus ventricosus genome elucidates the spidroin gene catalogue.</title>
        <authorList>
            <person name="Kono N."/>
            <person name="Nakamura H."/>
            <person name="Ohtoshi R."/>
            <person name="Moran D.A.P."/>
            <person name="Shinohara A."/>
            <person name="Yoshida Y."/>
            <person name="Fujiwara M."/>
            <person name="Mori M."/>
            <person name="Tomita M."/>
            <person name="Arakawa K."/>
        </authorList>
    </citation>
    <scope>NUCLEOTIDE SEQUENCE [LARGE SCALE GENOMIC DNA]</scope>
</reference>